<dbReference type="InterPro" id="IPR036514">
    <property type="entry name" value="SGNH_hydro_sf"/>
</dbReference>
<evidence type="ECO:0000256" key="3">
    <source>
        <dbReference type="SAM" id="SignalP"/>
    </source>
</evidence>
<proteinExistence type="inferred from homology"/>
<evidence type="ECO:0000256" key="2">
    <source>
        <dbReference type="ARBA" id="ARBA00022729"/>
    </source>
</evidence>
<dbReference type="CDD" id="cd01837">
    <property type="entry name" value="SGNH_plant_lipase_like"/>
    <property type="match status" value="1"/>
</dbReference>
<dbReference type="SUPFAM" id="SSF52266">
    <property type="entry name" value="SGNH hydrolase"/>
    <property type="match status" value="1"/>
</dbReference>
<reference evidence="4" key="1">
    <citation type="journal article" date="2023" name="Plant Biotechnol. J.">
        <title>Chromosome-level wild Hevea brasiliensis genome provides new tools for genomic-assisted breeding and valuable loci to elevate rubber yield.</title>
        <authorList>
            <person name="Cheng H."/>
            <person name="Song X."/>
            <person name="Hu Y."/>
            <person name="Wu T."/>
            <person name="Yang Q."/>
            <person name="An Z."/>
            <person name="Feng S."/>
            <person name="Deng Z."/>
            <person name="Wu W."/>
            <person name="Zeng X."/>
            <person name="Tu M."/>
            <person name="Wang X."/>
            <person name="Huang H."/>
        </authorList>
    </citation>
    <scope>NUCLEOTIDE SEQUENCE</scope>
    <source>
        <strain evidence="4">MT/VB/25A 57/8</strain>
    </source>
</reference>
<comment type="similarity">
    <text evidence="1">Belongs to the 'GDSL' lipolytic enzyme family.</text>
</comment>
<dbReference type="InterPro" id="IPR035669">
    <property type="entry name" value="SGNH_plant_lipase-like"/>
</dbReference>
<comment type="caution">
    <text evidence="4">The sequence shown here is derived from an EMBL/GenBank/DDBJ whole genome shotgun (WGS) entry which is preliminary data.</text>
</comment>
<feature type="signal peptide" evidence="3">
    <location>
        <begin position="1"/>
        <end position="24"/>
    </location>
</feature>
<dbReference type="Gene3D" id="3.40.50.1110">
    <property type="entry name" value="SGNH hydrolase"/>
    <property type="match status" value="1"/>
</dbReference>
<dbReference type="InterPro" id="IPR001087">
    <property type="entry name" value="GDSL"/>
</dbReference>
<dbReference type="PANTHER" id="PTHR45966">
    <property type="entry name" value="GDSL-LIKE LIPASE/ACYLHYDROLASE"/>
    <property type="match status" value="1"/>
</dbReference>
<feature type="chain" id="PRO_5046458951" evidence="3">
    <location>
        <begin position="25"/>
        <end position="372"/>
    </location>
</feature>
<dbReference type="InterPro" id="IPR044552">
    <property type="entry name" value="GLIP1-5/GLL25"/>
</dbReference>
<gene>
    <name evidence="4" type="ORF">P3X46_001654</name>
</gene>
<evidence type="ECO:0000256" key="1">
    <source>
        <dbReference type="ARBA" id="ARBA00008668"/>
    </source>
</evidence>
<dbReference type="Proteomes" id="UP001174677">
    <property type="component" value="Chromosome 1"/>
</dbReference>
<keyword evidence="2 3" id="KW-0732">Signal</keyword>
<evidence type="ECO:0000313" key="5">
    <source>
        <dbReference type="Proteomes" id="UP001174677"/>
    </source>
</evidence>
<organism evidence="4 5">
    <name type="scientific">Hevea brasiliensis</name>
    <name type="common">Para rubber tree</name>
    <name type="synonym">Siphonia brasiliensis</name>
    <dbReference type="NCBI Taxonomy" id="3981"/>
    <lineage>
        <taxon>Eukaryota</taxon>
        <taxon>Viridiplantae</taxon>
        <taxon>Streptophyta</taxon>
        <taxon>Embryophyta</taxon>
        <taxon>Tracheophyta</taxon>
        <taxon>Spermatophyta</taxon>
        <taxon>Magnoliopsida</taxon>
        <taxon>eudicotyledons</taxon>
        <taxon>Gunneridae</taxon>
        <taxon>Pentapetalae</taxon>
        <taxon>rosids</taxon>
        <taxon>fabids</taxon>
        <taxon>Malpighiales</taxon>
        <taxon>Euphorbiaceae</taxon>
        <taxon>Crotonoideae</taxon>
        <taxon>Micrandreae</taxon>
        <taxon>Hevea</taxon>
    </lineage>
</organism>
<dbReference type="EMBL" id="JARPOI010000001">
    <property type="protein sequence ID" value="KAJ9190452.1"/>
    <property type="molecule type" value="Genomic_DNA"/>
</dbReference>
<keyword evidence="5" id="KW-1185">Reference proteome</keyword>
<evidence type="ECO:0000313" key="4">
    <source>
        <dbReference type="EMBL" id="KAJ9190452.1"/>
    </source>
</evidence>
<dbReference type="Pfam" id="PF00657">
    <property type="entry name" value="Lipase_GDSL"/>
    <property type="match status" value="1"/>
</dbReference>
<protein>
    <submittedName>
        <fullName evidence="4">Uncharacterized protein</fullName>
    </submittedName>
</protein>
<name>A0ABQ9NFV4_HEVBR</name>
<sequence>MSNLSFHFHLLMIFFLFTVPAAISKCDHRVPSKHVALFVVGDSVFDPGNNNFRNVTIDFRADFWPYGESFFNFSTGRFTDGRILPDFLSMNLNIPLWKPYLAPGKQNFLHGANFAGAGAAALEEDSYSGTISFSEQISYLEDVASLLKQQLGDAKAKKLLNEAVYLFSIGGVDYLTSIATETEEEELVNMVIGNITDGIMKIYAIGGRKFAFQNMGPLGCMPLVRKLYGLTNDSCYEDLLNIATLHNDALASAIEELETQLPAFKYLIYDYYNLLLDRIENPSDYGFTEGISACCGNGSFLGSGCGIEPYELCSEPSEYVWFDGGHPTEHAYEQLAKVVWEGGPNATKPYNMKQLFELEVGDESSSKSWSII</sequence>
<dbReference type="PANTHER" id="PTHR45966:SF12">
    <property type="entry name" value="GDSL ESTERASE_LIPASE 1-LIKE ISOFORM X2"/>
    <property type="match status" value="1"/>
</dbReference>
<accession>A0ABQ9NFV4</accession>